<reference evidence="2" key="1">
    <citation type="submission" date="2016-10" db="EMBL/GenBank/DDBJ databases">
        <authorList>
            <person name="Varghese N."/>
            <person name="Submissions S."/>
        </authorList>
    </citation>
    <scope>NUCLEOTIDE SEQUENCE [LARGE SCALE GENOMIC DNA]</scope>
    <source>
        <strain evidence="2">DSM 45237</strain>
    </source>
</reference>
<gene>
    <name evidence="1" type="ORF">SAMN04488561_3333</name>
</gene>
<accession>A0A1H5MQ97</accession>
<sequence length="134" mass="14966">MWVLDRGNSHELIAALEPHARSGALDSVAVGEGWRDLVAECHARLIEVDPVYRFSAIKQKWAELACQVDTSSSPRDTTRRIGAITDEFQARSAVICEWCGRDGEYRERLVMDLTLCGDCDRLHADPPYPVYGCG</sequence>
<dbReference type="EMBL" id="FNUC01000003">
    <property type="protein sequence ID" value="SEE91393.1"/>
    <property type="molecule type" value="Genomic_DNA"/>
</dbReference>
<dbReference type="RefSeq" id="WP_074946389.1">
    <property type="nucleotide sequence ID" value="NZ_FNUC01000003.1"/>
</dbReference>
<dbReference type="AlphaFoldDB" id="A0A1H5MQ97"/>
<dbReference type="Proteomes" id="UP000181980">
    <property type="component" value="Unassembled WGS sequence"/>
</dbReference>
<evidence type="ECO:0000313" key="2">
    <source>
        <dbReference type="Proteomes" id="UP000181980"/>
    </source>
</evidence>
<organism evidence="1 2">
    <name type="scientific">Jiangella alba</name>
    <dbReference type="NCBI Taxonomy" id="561176"/>
    <lineage>
        <taxon>Bacteria</taxon>
        <taxon>Bacillati</taxon>
        <taxon>Actinomycetota</taxon>
        <taxon>Actinomycetes</taxon>
        <taxon>Jiangellales</taxon>
        <taxon>Jiangellaceae</taxon>
        <taxon>Jiangella</taxon>
    </lineage>
</organism>
<protein>
    <submittedName>
        <fullName evidence="1">Uncharacterized protein</fullName>
    </submittedName>
</protein>
<proteinExistence type="predicted"/>
<name>A0A1H5MQ97_9ACTN</name>
<keyword evidence="2" id="KW-1185">Reference proteome</keyword>
<dbReference type="OrthoDB" id="4201693at2"/>
<evidence type="ECO:0000313" key="1">
    <source>
        <dbReference type="EMBL" id="SEE91393.1"/>
    </source>
</evidence>